<organism evidence="1 2">
    <name type="scientific">Massilia aerilata</name>
    <dbReference type="NCBI Taxonomy" id="453817"/>
    <lineage>
        <taxon>Bacteria</taxon>
        <taxon>Pseudomonadati</taxon>
        <taxon>Pseudomonadota</taxon>
        <taxon>Betaproteobacteria</taxon>
        <taxon>Burkholderiales</taxon>
        <taxon>Oxalobacteraceae</taxon>
        <taxon>Telluria group</taxon>
        <taxon>Massilia</taxon>
    </lineage>
</organism>
<comment type="caution">
    <text evidence="1">The sequence shown here is derived from an EMBL/GenBank/DDBJ whole genome shotgun (WGS) entry which is preliminary data.</text>
</comment>
<protein>
    <recommendedName>
        <fullName evidence="3">RepB plasmid partition domain-containing protein</fullName>
    </recommendedName>
</protein>
<gene>
    <name evidence="1" type="ORF">ACFPO9_24995</name>
</gene>
<dbReference type="Proteomes" id="UP001596086">
    <property type="component" value="Unassembled WGS sequence"/>
</dbReference>
<evidence type="ECO:0008006" key="3">
    <source>
        <dbReference type="Google" id="ProtNLM"/>
    </source>
</evidence>
<reference evidence="2" key="1">
    <citation type="journal article" date="2019" name="Int. J. Syst. Evol. Microbiol.">
        <title>The Global Catalogue of Microorganisms (GCM) 10K type strain sequencing project: providing services to taxonomists for standard genome sequencing and annotation.</title>
        <authorList>
            <consortium name="The Broad Institute Genomics Platform"/>
            <consortium name="The Broad Institute Genome Sequencing Center for Infectious Disease"/>
            <person name="Wu L."/>
            <person name="Ma J."/>
        </authorList>
    </citation>
    <scope>NUCLEOTIDE SEQUENCE [LARGE SCALE GENOMIC DNA]</scope>
    <source>
        <strain evidence="2">CGMCC 4.5798</strain>
    </source>
</reference>
<proteinExistence type="predicted"/>
<sequence>MDEETVLALHDVTNSNAVMKDILQTINIFNGTSRKDKVQTTWFSLCTSGPAAASFFKGTRDSIFHRLTACDSAASAYVELSEQGEVEVIKPSLVLSVRGQAASLRSVLPALRHLPPPANTQEFCAGLDSLGQWTTLVTAPTNRSGDPAIRTLTLALAEKFAGAFVEIPVEFIHHLVALSRPARSLSATRRVLTSKVTDYINQESEKLRKNEYVAQSTAHLAIQTASANHRRPYALCEADQQTIASLEDQIARIKRGRRRFYSDAARLRAIQDILNSFDDPNLVNDFAQLARIALQEHET</sequence>
<dbReference type="RefSeq" id="WP_379776424.1">
    <property type="nucleotide sequence ID" value="NZ_JBHSMZ010000024.1"/>
</dbReference>
<name>A0ABW0S405_9BURK</name>
<evidence type="ECO:0000313" key="2">
    <source>
        <dbReference type="Proteomes" id="UP001596086"/>
    </source>
</evidence>
<dbReference type="EMBL" id="JBHSMZ010000024">
    <property type="protein sequence ID" value="MFC5551789.1"/>
    <property type="molecule type" value="Genomic_DNA"/>
</dbReference>
<keyword evidence="2" id="KW-1185">Reference proteome</keyword>
<accession>A0ABW0S405</accession>
<evidence type="ECO:0000313" key="1">
    <source>
        <dbReference type="EMBL" id="MFC5551789.1"/>
    </source>
</evidence>